<evidence type="ECO:0000313" key="14">
    <source>
        <dbReference type="EMBL" id="CAI0416179.1"/>
    </source>
</evidence>
<feature type="transmembrane region" description="Helical" evidence="10">
    <location>
        <begin position="80"/>
        <end position="101"/>
    </location>
</feature>
<dbReference type="GO" id="GO:0016020">
    <property type="term" value="C:membrane"/>
    <property type="evidence" value="ECO:0007669"/>
    <property type="project" value="UniProtKB-SubCell"/>
</dbReference>
<dbReference type="Pfam" id="PF23256">
    <property type="entry name" value="CHX17_2nd"/>
    <property type="match status" value="1"/>
</dbReference>
<gene>
    <name evidence="14" type="ORF">LITE_LOCUS16881</name>
</gene>
<dbReference type="GO" id="GO:0015297">
    <property type="term" value="F:antiporter activity"/>
    <property type="evidence" value="ECO:0007669"/>
    <property type="project" value="InterPro"/>
</dbReference>
<comment type="similarity">
    <text evidence="9">Belongs to the monovalent cation:proton antiporter 2 (CPA2) transporter (TC 2.A.37) family. CHX (TC 2.A.37.4) subfamily.</text>
</comment>
<comment type="subcellular location">
    <subcellularLocation>
        <location evidence="1">Membrane</location>
        <topology evidence="1">Multi-pass membrane protein</topology>
    </subcellularLocation>
</comment>
<name>A0AAV0K3W7_9ROSI</name>
<evidence type="ECO:0000256" key="6">
    <source>
        <dbReference type="ARBA" id="ARBA00022989"/>
    </source>
</evidence>
<feature type="transmembrane region" description="Helical" evidence="10">
    <location>
        <begin position="182"/>
        <end position="200"/>
    </location>
</feature>
<evidence type="ECO:0000256" key="8">
    <source>
        <dbReference type="ARBA" id="ARBA00023136"/>
    </source>
</evidence>
<keyword evidence="15" id="KW-1185">Reference proteome</keyword>
<dbReference type="Proteomes" id="UP001154282">
    <property type="component" value="Unassembled WGS sequence"/>
</dbReference>
<feature type="transmembrane region" description="Helical" evidence="10">
    <location>
        <begin position="140"/>
        <end position="162"/>
    </location>
</feature>
<dbReference type="InterPro" id="IPR057291">
    <property type="entry name" value="CHX17_2nd"/>
</dbReference>
<dbReference type="InterPro" id="IPR006153">
    <property type="entry name" value="Cation/H_exchanger_TM"/>
</dbReference>
<feature type="domain" description="Cation/H+ exchanger transmembrane" evidence="11">
    <location>
        <begin position="64"/>
        <end position="442"/>
    </location>
</feature>
<dbReference type="AlphaFoldDB" id="A0AAV0K3W7"/>
<evidence type="ECO:0000259" key="12">
    <source>
        <dbReference type="Pfam" id="PF23256"/>
    </source>
</evidence>
<evidence type="ECO:0000256" key="7">
    <source>
        <dbReference type="ARBA" id="ARBA00023065"/>
    </source>
</evidence>
<feature type="domain" description="Cation/H(+) antiporter central" evidence="12">
    <location>
        <begin position="564"/>
        <end position="640"/>
    </location>
</feature>
<dbReference type="EMBL" id="CAMGYJ010000005">
    <property type="protein sequence ID" value="CAI0416179.1"/>
    <property type="molecule type" value="Genomic_DNA"/>
</dbReference>
<evidence type="ECO:0000259" key="13">
    <source>
        <dbReference type="Pfam" id="PF23259"/>
    </source>
</evidence>
<dbReference type="GO" id="GO:0006813">
    <property type="term" value="P:potassium ion transport"/>
    <property type="evidence" value="ECO:0007669"/>
    <property type="project" value="UniProtKB-KW"/>
</dbReference>
<evidence type="ECO:0000256" key="10">
    <source>
        <dbReference type="SAM" id="Phobius"/>
    </source>
</evidence>
<keyword evidence="2" id="KW-0813">Transport</keyword>
<evidence type="ECO:0000256" key="9">
    <source>
        <dbReference type="ARBA" id="ARBA00038341"/>
    </source>
</evidence>
<feature type="transmembrane region" description="Helical" evidence="10">
    <location>
        <begin position="338"/>
        <end position="357"/>
    </location>
</feature>
<keyword evidence="4 10" id="KW-0812">Transmembrane</keyword>
<organism evidence="14 15">
    <name type="scientific">Linum tenue</name>
    <dbReference type="NCBI Taxonomy" id="586396"/>
    <lineage>
        <taxon>Eukaryota</taxon>
        <taxon>Viridiplantae</taxon>
        <taxon>Streptophyta</taxon>
        <taxon>Embryophyta</taxon>
        <taxon>Tracheophyta</taxon>
        <taxon>Spermatophyta</taxon>
        <taxon>Magnoliopsida</taxon>
        <taxon>eudicotyledons</taxon>
        <taxon>Gunneridae</taxon>
        <taxon>Pentapetalae</taxon>
        <taxon>rosids</taxon>
        <taxon>fabids</taxon>
        <taxon>Malpighiales</taxon>
        <taxon>Linaceae</taxon>
        <taxon>Linum</taxon>
    </lineage>
</organism>
<evidence type="ECO:0000256" key="1">
    <source>
        <dbReference type="ARBA" id="ARBA00004141"/>
    </source>
</evidence>
<evidence type="ECO:0000313" key="15">
    <source>
        <dbReference type="Proteomes" id="UP001154282"/>
    </source>
</evidence>
<keyword evidence="5" id="KW-0630">Potassium</keyword>
<feature type="transmembrane region" description="Helical" evidence="10">
    <location>
        <begin position="212"/>
        <end position="236"/>
    </location>
</feature>
<dbReference type="PANTHER" id="PTHR32468">
    <property type="entry name" value="CATION/H + ANTIPORTER"/>
    <property type="match status" value="1"/>
</dbReference>
<dbReference type="PANTHER" id="PTHR32468:SF22">
    <property type="entry name" value="CATION_H(+) ANTIPORTER 3-LIKE"/>
    <property type="match status" value="1"/>
</dbReference>
<feature type="transmembrane region" description="Helical" evidence="10">
    <location>
        <begin position="369"/>
        <end position="387"/>
    </location>
</feature>
<evidence type="ECO:0000256" key="5">
    <source>
        <dbReference type="ARBA" id="ARBA00022958"/>
    </source>
</evidence>
<keyword evidence="7" id="KW-0406">Ion transport</keyword>
<keyword evidence="3" id="KW-0633">Potassium transport</keyword>
<dbReference type="Gene3D" id="1.20.1530.20">
    <property type="match status" value="1"/>
</dbReference>
<dbReference type="GO" id="GO:0012505">
    <property type="term" value="C:endomembrane system"/>
    <property type="evidence" value="ECO:0007669"/>
    <property type="project" value="TreeGrafter"/>
</dbReference>
<reference evidence="14" key="1">
    <citation type="submission" date="2022-08" db="EMBL/GenBank/DDBJ databases">
        <authorList>
            <person name="Gutierrez-Valencia J."/>
        </authorList>
    </citation>
    <scope>NUCLEOTIDE SEQUENCE</scope>
</reference>
<evidence type="ECO:0008006" key="16">
    <source>
        <dbReference type="Google" id="ProtNLM"/>
    </source>
</evidence>
<dbReference type="Pfam" id="PF00999">
    <property type="entry name" value="Na_H_Exchanger"/>
    <property type="match status" value="1"/>
</dbReference>
<dbReference type="InterPro" id="IPR050794">
    <property type="entry name" value="CPA2_transporter"/>
</dbReference>
<dbReference type="InterPro" id="IPR057290">
    <property type="entry name" value="CHX17_C"/>
</dbReference>
<proteinExistence type="inferred from homology"/>
<dbReference type="InterPro" id="IPR038770">
    <property type="entry name" value="Na+/solute_symporter_sf"/>
</dbReference>
<evidence type="ECO:0000259" key="11">
    <source>
        <dbReference type="Pfam" id="PF00999"/>
    </source>
</evidence>
<evidence type="ECO:0000256" key="4">
    <source>
        <dbReference type="ARBA" id="ARBA00022692"/>
    </source>
</evidence>
<evidence type="ECO:0000256" key="2">
    <source>
        <dbReference type="ARBA" id="ARBA00022448"/>
    </source>
</evidence>
<dbReference type="Pfam" id="PF23259">
    <property type="entry name" value="CHX17_C"/>
    <property type="match status" value="1"/>
</dbReference>
<keyword evidence="6 10" id="KW-1133">Transmembrane helix</keyword>
<feature type="transmembrane region" description="Helical" evidence="10">
    <location>
        <begin position="311"/>
        <end position="331"/>
    </location>
</feature>
<accession>A0AAV0K3W7</accession>
<dbReference type="GO" id="GO:1902600">
    <property type="term" value="P:proton transmembrane transport"/>
    <property type="evidence" value="ECO:0007669"/>
    <property type="project" value="InterPro"/>
</dbReference>
<sequence length="882" mass="97258">MTTNYSAITIHRLNLSGDCFDHVPVSSPGLWNMQYGESILKHNLVRLHLQLVIMIMLPRALHSILKLLRLPRITSEMLQAGYLIGPNVLHALFPAAAALLFPPMPNQAVAGLAKVGFIMFSFLNGVRMDPGLVKISGKKALALGFAIFLYPFTMVHTCIIKFPPESRFSDKDRMQFLKNTDIYLALITTSQFVGVNTVLMELKLINTQLGHLALASTLISELLRFAYSIFLGYLQIVFTIESSLGTKMLMSSLFFALMVFVVAKAMVLWLIKRTPTGKPMSEVHINFVIGVLMTMSATSDAFGVYYLFGPFLFGLVVPAGSPLATGVIAKLETVTNGLLLPLLLTFCSSTFDVFGFWKNFDMMMDFKVSAYGYGVKLVLTFLTCMACRMGARDASAFSLIVNAKGVLEVASFLSFSGLAAGEPDANSAMLLIFVLTTALQPLIRLLYDPSKQYVGYKRKSIQFASHNTELPVLTCAHKQEDAVAALKMLEFWNPTRTSPLSIYGLCLQDLVGSFTPQIINHQLGQKAADTSSSATSSAASSLTSSSASQPIVDVFNYFKTEFRRVGVVVSAFTAISPQKLMYEDICWMSFDKAVCIVIVPFHKKWNPKGQLVHESGELRNLNIAVLDRAPCSVGILIDRRTSHGVGSMFVSSPTYRVVVLFFGGADDRESMAIGGRMAGSPRVQLTVVRFRTCHLAVNEEEGDGFGGRGPGSERSWDEVFDDESLRILRHEMADASNVRFLEEEVRDGSDTAQVVRSLKEDFDLMIVGRRHEEEMEALSGLSEWAELPELGPVGDILAGGDMGTAASVLVVQQQIMKVFIKARSLCYVPRRRKEQQLTSFDFISHYSSGAVRRVIDDFLRRRQRAANGARARAAGGSRWGES</sequence>
<comment type="caution">
    <text evidence="14">The sequence shown here is derived from an EMBL/GenBank/DDBJ whole genome shotgun (WGS) entry which is preliminary data.</text>
</comment>
<evidence type="ECO:0000256" key="3">
    <source>
        <dbReference type="ARBA" id="ARBA00022538"/>
    </source>
</evidence>
<protein>
    <recommendedName>
        <fullName evidence="16">Cation/H+ exchanger domain-containing protein</fullName>
    </recommendedName>
</protein>
<feature type="transmembrane region" description="Helical" evidence="10">
    <location>
        <begin position="107"/>
        <end position="128"/>
    </location>
</feature>
<feature type="transmembrane region" description="Helical" evidence="10">
    <location>
        <begin position="248"/>
        <end position="271"/>
    </location>
</feature>
<feature type="domain" description="Cation/H(+) antiporter C-terminal" evidence="13">
    <location>
        <begin position="656"/>
        <end position="815"/>
    </location>
</feature>
<dbReference type="GO" id="GO:0006885">
    <property type="term" value="P:regulation of pH"/>
    <property type="evidence" value="ECO:0007669"/>
    <property type="project" value="TreeGrafter"/>
</dbReference>
<keyword evidence="8 10" id="KW-0472">Membrane</keyword>